<reference evidence="4 5" key="1">
    <citation type="journal article" date="2010" name="PLoS ONE">
        <title>The Waddlia genome: a window into chlamydial biology.</title>
        <authorList>
            <person name="Bertelli C."/>
            <person name="Collyn F."/>
            <person name="Croxatto A."/>
            <person name="Ruckert C."/>
            <person name="Polkinghorne A."/>
            <person name="Kebbi-Beghdadi C."/>
            <person name="Goesmann A."/>
            <person name="Vaughan L."/>
            <person name="Greub G."/>
        </authorList>
    </citation>
    <scope>NUCLEOTIDE SEQUENCE [LARGE SCALE GENOMIC DNA]</scope>
    <source>
        <strain evidence="5">ATCC VR-1470 / WSU 86-1044</strain>
    </source>
</reference>
<dbReference type="SUPFAM" id="SSF52540">
    <property type="entry name" value="P-loop containing nucleoside triphosphate hydrolases"/>
    <property type="match status" value="2"/>
</dbReference>
<dbReference type="GO" id="GO:0003677">
    <property type="term" value="F:DNA binding"/>
    <property type="evidence" value="ECO:0007669"/>
    <property type="project" value="InterPro"/>
</dbReference>
<evidence type="ECO:0000313" key="5">
    <source>
        <dbReference type="Proteomes" id="UP000001505"/>
    </source>
</evidence>
<evidence type="ECO:0000256" key="1">
    <source>
        <dbReference type="ARBA" id="ARBA00022741"/>
    </source>
</evidence>
<feature type="domain" description="ABC transporter" evidence="3">
    <location>
        <begin position="6"/>
        <end position="223"/>
    </location>
</feature>
<dbReference type="RefSeq" id="WP_013181651.1">
    <property type="nucleotide sequence ID" value="NC_014225.1"/>
</dbReference>
<keyword evidence="2" id="KW-0067">ATP-binding</keyword>
<dbReference type="AlphaFoldDB" id="D6YUW5"/>
<dbReference type="InterPro" id="IPR003593">
    <property type="entry name" value="AAA+_ATPase"/>
</dbReference>
<dbReference type="EMBL" id="CP001928">
    <property type="protein sequence ID" value="ADI37926.1"/>
    <property type="molecule type" value="Genomic_DNA"/>
</dbReference>
<keyword evidence="4" id="KW-0378">Hydrolase</keyword>
<sequence length="593" mass="66927">MTSSFIGIHSISKSFGSRKLFENISLTISKGERIGLLGPNGAGKSTLLKILMGMELPDDGEISKRKGLRIGYASQIPEFSDLTVEEVLTRSISAGDPHELETRARVLLGKAQFIDFNQNAAALSGGWKKRLDIIRALMNEPDLLLLDEPTNHLDLEGILWLENFLSRENFTYVIVSHDRYFLEATANKMIELNKCFPQGIFESEGKMSGFMEQREAFLEAQEKREKGLASSVRGEVDWLRQSPKARTTKSRSRIQRAYQMMDELASVKKRNRQETVGIDFSASERSTRKLLAAKNLGKSIEGKVLFKGVDVTLSPGTRLGIVGKNGTGKTTLLKVLSGMVPQDMGTIKTADDLKIVYFDQHREKIPLNASLKEALSPSGDHVNYRGQQIHVNGWARKFLFDTDRMELPVSRLSGGERARILIARLMLEPADVLFLDEPTNDLDIPTLEVIEESLIEFNGAVVLITHDRCLMDRVCTEVIGLGEGNERQIFADYDQWNQACLPREQLPKIEKKERQIRQAVKMSYKEKKELEGMEEAILLAENQLEELQKQASDPLLAANSERSLGHYELMGKAQKQLEELYERWQLLIDKSEL</sequence>
<dbReference type="EC" id="3.6.3.-" evidence="4"/>
<proteinExistence type="predicted"/>
<dbReference type="Pfam" id="PF00005">
    <property type="entry name" value="ABC_tran"/>
    <property type="match status" value="2"/>
</dbReference>
<name>D6YUW5_WADCW</name>
<keyword evidence="1" id="KW-0547">Nucleotide-binding</keyword>
<protein>
    <submittedName>
        <fullName evidence="4">ABC transporter, ATPase subunit</fullName>
        <ecNumber evidence="4">3.6.3.-</ecNumber>
    </submittedName>
</protein>
<evidence type="ECO:0000256" key="2">
    <source>
        <dbReference type="ARBA" id="ARBA00022840"/>
    </source>
</evidence>
<dbReference type="STRING" id="716544.wcw_0556"/>
<dbReference type="OrthoDB" id="9760950at2"/>
<evidence type="ECO:0000313" key="4">
    <source>
        <dbReference type="EMBL" id="ADI37926.1"/>
    </source>
</evidence>
<dbReference type="PROSITE" id="PS50893">
    <property type="entry name" value="ABC_TRANSPORTER_2"/>
    <property type="match status" value="2"/>
</dbReference>
<dbReference type="GO" id="GO:0005524">
    <property type="term" value="F:ATP binding"/>
    <property type="evidence" value="ECO:0007669"/>
    <property type="project" value="UniProtKB-KW"/>
</dbReference>
<dbReference type="HOGENOM" id="CLU_000604_36_0_0"/>
<evidence type="ECO:0000259" key="3">
    <source>
        <dbReference type="PROSITE" id="PS50893"/>
    </source>
</evidence>
<keyword evidence="5" id="KW-1185">Reference proteome</keyword>
<dbReference type="InterPro" id="IPR017871">
    <property type="entry name" value="ABC_transporter-like_CS"/>
</dbReference>
<dbReference type="PROSITE" id="PS00211">
    <property type="entry name" value="ABC_TRANSPORTER_1"/>
    <property type="match status" value="2"/>
</dbReference>
<dbReference type="CDD" id="cd03221">
    <property type="entry name" value="ABCF_EF-3"/>
    <property type="match status" value="2"/>
</dbReference>
<dbReference type="SMART" id="SM00382">
    <property type="entry name" value="AAA"/>
    <property type="match status" value="2"/>
</dbReference>
<accession>D6YUW5</accession>
<dbReference type="InterPro" id="IPR003439">
    <property type="entry name" value="ABC_transporter-like_ATP-bd"/>
</dbReference>
<dbReference type="Gene3D" id="3.40.50.300">
    <property type="entry name" value="P-loop containing nucleotide triphosphate hydrolases"/>
    <property type="match status" value="2"/>
</dbReference>
<dbReference type="PANTHER" id="PTHR42855:SF1">
    <property type="entry name" value="ABC TRANSPORTER DOMAIN-CONTAINING PROTEIN"/>
    <property type="match status" value="1"/>
</dbReference>
<gene>
    <name evidence="4" type="ordered locus">wcw_0556</name>
</gene>
<dbReference type="PANTHER" id="PTHR42855">
    <property type="entry name" value="ABC TRANSPORTER ATP-BINDING SUBUNIT"/>
    <property type="match status" value="1"/>
</dbReference>
<dbReference type="KEGG" id="wch:wcw_0556"/>
<dbReference type="InterPro" id="IPR027417">
    <property type="entry name" value="P-loop_NTPase"/>
</dbReference>
<organism evidence="4 5">
    <name type="scientific">Waddlia chondrophila (strain ATCC VR-1470 / WSU 86-1044)</name>
    <dbReference type="NCBI Taxonomy" id="716544"/>
    <lineage>
        <taxon>Bacteria</taxon>
        <taxon>Pseudomonadati</taxon>
        <taxon>Chlamydiota</taxon>
        <taxon>Chlamydiia</taxon>
        <taxon>Parachlamydiales</taxon>
        <taxon>Waddliaceae</taxon>
        <taxon>Waddlia</taxon>
    </lineage>
</organism>
<dbReference type="Proteomes" id="UP000001505">
    <property type="component" value="Chromosome"/>
</dbReference>
<dbReference type="InterPro" id="IPR032524">
    <property type="entry name" value="ABC_tran_C"/>
</dbReference>
<dbReference type="GO" id="GO:0016887">
    <property type="term" value="F:ATP hydrolysis activity"/>
    <property type="evidence" value="ECO:0007669"/>
    <property type="project" value="InterPro"/>
</dbReference>
<feature type="domain" description="ABC transporter" evidence="3">
    <location>
        <begin position="291"/>
        <end position="508"/>
    </location>
</feature>
<dbReference type="InterPro" id="IPR051309">
    <property type="entry name" value="ABCF_ATPase"/>
</dbReference>
<dbReference type="Pfam" id="PF16326">
    <property type="entry name" value="ABC_tran_CTD"/>
    <property type="match status" value="1"/>
</dbReference>
<dbReference type="eggNOG" id="COG0488">
    <property type="taxonomic scope" value="Bacteria"/>
</dbReference>